<evidence type="ECO:0000313" key="2">
    <source>
        <dbReference type="EMBL" id="QNT68565.1"/>
    </source>
</evidence>
<dbReference type="InterPro" id="IPR018710">
    <property type="entry name" value="DUF2232"/>
</dbReference>
<protein>
    <submittedName>
        <fullName evidence="2">DUF2232 domain-containing protein</fullName>
    </submittedName>
</protein>
<feature type="transmembrane region" description="Helical" evidence="1">
    <location>
        <begin position="208"/>
        <end position="228"/>
    </location>
</feature>
<dbReference type="KEGG" id="dvn:HQ394_03260"/>
<evidence type="ECO:0000256" key="1">
    <source>
        <dbReference type="SAM" id="Phobius"/>
    </source>
</evidence>
<dbReference type="Proteomes" id="UP000516369">
    <property type="component" value="Chromosome"/>
</dbReference>
<reference evidence="2 3" key="1">
    <citation type="submission" date="2020-05" db="EMBL/GenBank/DDBJ databases">
        <title>Complete closed genome sequence of Defluviicoccus vanus.</title>
        <authorList>
            <person name="Bessarab I."/>
            <person name="Arumugam K."/>
            <person name="Maszenan A.M."/>
            <person name="Seviour R.J."/>
            <person name="Williams R.B."/>
        </authorList>
    </citation>
    <scope>NUCLEOTIDE SEQUENCE [LARGE SCALE GENOMIC DNA]</scope>
    <source>
        <strain evidence="2 3">Ben 114</strain>
    </source>
</reference>
<accession>A0A7H1MYM9</accession>
<dbReference type="Pfam" id="PF09991">
    <property type="entry name" value="DUF2232"/>
    <property type="match status" value="1"/>
</dbReference>
<dbReference type="RefSeq" id="WP_190262004.1">
    <property type="nucleotide sequence ID" value="NZ_CP053923.1"/>
</dbReference>
<dbReference type="AlphaFoldDB" id="A0A7H1MYM9"/>
<proteinExistence type="predicted"/>
<evidence type="ECO:0000313" key="3">
    <source>
        <dbReference type="Proteomes" id="UP000516369"/>
    </source>
</evidence>
<keyword evidence="1" id="KW-1133">Transmembrane helix</keyword>
<keyword evidence="1" id="KW-0472">Membrane</keyword>
<name>A0A7H1MYM9_9PROT</name>
<sequence>MSKQALIAAGGGAAGALLAAAAFSGLPGGVFLAYLAPLPLLLVGLSRGLNALGLAAAAGILVCVILGGVASAAVFAALSALPSWLIVHYALKQRLDAATGKVEWQPLGHIVAVLALVVGFTMVSLGLTAAGGESMAATVRGQLQDSFTASLPHMDPEMLVTLVDQLAPLFLGFSAAIWLFLVATNGMLAENSLAARNWAIRPRPSWSAFALPDWFAWPLVITATIALVPSGDLQYLARNLVLVFAAAYLFQGLATVHTISQGMQGQRLLLAALYFVLFIFSVIAAPLLAALGMIDQWAGVRRRIAGQSRGWE</sequence>
<feature type="transmembrane region" description="Helical" evidence="1">
    <location>
        <begin position="240"/>
        <end position="259"/>
    </location>
</feature>
<feature type="transmembrane region" description="Helical" evidence="1">
    <location>
        <begin position="166"/>
        <end position="188"/>
    </location>
</feature>
<feature type="transmembrane region" description="Helical" evidence="1">
    <location>
        <begin position="56"/>
        <end position="87"/>
    </location>
</feature>
<gene>
    <name evidence="2" type="ORF">HQ394_03260</name>
</gene>
<feature type="transmembrane region" description="Helical" evidence="1">
    <location>
        <begin position="107"/>
        <end position="130"/>
    </location>
</feature>
<organism evidence="2 3">
    <name type="scientific">Defluviicoccus vanus</name>
    <dbReference type="NCBI Taxonomy" id="111831"/>
    <lineage>
        <taxon>Bacteria</taxon>
        <taxon>Pseudomonadati</taxon>
        <taxon>Pseudomonadota</taxon>
        <taxon>Alphaproteobacteria</taxon>
        <taxon>Rhodospirillales</taxon>
        <taxon>Rhodospirillaceae</taxon>
        <taxon>Defluviicoccus</taxon>
    </lineage>
</organism>
<dbReference type="EMBL" id="CP053923">
    <property type="protein sequence ID" value="QNT68565.1"/>
    <property type="molecule type" value="Genomic_DNA"/>
</dbReference>
<dbReference type="PANTHER" id="PTHR41324:SF1">
    <property type="entry name" value="DUF2232 DOMAIN-CONTAINING PROTEIN"/>
    <property type="match status" value="1"/>
</dbReference>
<dbReference type="PANTHER" id="PTHR41324">
    <property type="entry name" value="MEMBRANE PROTEIN-RELATED"/>
    <property type="match status" value="1"/>
</dbReference>
<feature type="transmembrane region" description="Helical" evidence="1">
    <location>
        <begin position="271"/>
        <end position="294"/>
    </location>
</feature>
<keyword evidence="1" id="KW-0812">Transmembrane</keyword>
<keyword evidence="3" id="KW-1185">Reference proteome</keyword>